<dbReference type="OrthoDB" id="3069231at2759"/>
<dbReference type="AlphaFoldDB" id="A0A409VQX1"/>
<gene>
    <name evidence="1" type="ORF">CVT26_002922</name>
</gene>
<comment type="caution">
    <text evidence="1">The sequence shown here is derived from an EMBL/GenBank/DDBJ whole genome shotgun (WGS) entry which is preliminary data.</text>
</comment>
<evidence type="ECO:0008006" key="3">
    <source>
        <dbReference type="Google" id="ProtNLM"/>
    </source>
</evidence>
<dbReference type="Proteomes" id="UP000284706">
    <property type="component" value="Unassembled WGS sequence"/>
</dbReference>
<accession>A0A409VQX1</accession>
<organism evidence="1 2">
    <name type="scientific">Gymnopilus dilepis</name>
    <dbReference type="NCBI Taxonomy" id="231916"/>
    <lineage>
        <taxon>Eukaryota</taxon>
        <taxon>Fungi</taxon>
        <taxon>Dikarya</taxon>
        <taxon>Basidiomycota</taxon>
        <taxon>Agaricomycotina</taxon>
        <taxon>Agaricomycetes</taxon>
        <taxon>Agaricomycetidae</taxon>
        <taxon>Agaricales</taxon>
        <taxon>Agaricineae</taxon>
        <taxon>Hymenogastraceae</taxon>
        <taxon>Gymnopilus</taxon>
    </lineage>
</organism>
<dbReference type="InParanoid" id="A0A409VQX1"/>
<keyword evidence="2" id="KW-1185">Reference proteome</keyword>
<proteinExistence type="predicted"/>
<sequence length="430" mass="49238">MAAPRSAKLPQEIVDEILDYLRDDKSALRACALASHSFLHPAQKLIFVQVTLISPADNATLDSHPRLSPALFESISRSSLRICSYVRHLDISDPEREWLTNQVQSTISKLLPRLMNLRAITVHYGEYPHRGRVHRWARDFLSALVSAIHLPSVRYLELSECPLALIGHGQRIAHFALLELTNQKFSRPSCAQTCHSKLVLHSLNLRSLPDDLDSDFVQNLRSVIDTTKIKRLFARGEDTIVGHFVLWPVLQDCARSLEEFVFSPCCETYEKEIADQDPIDWSILTSLRYLTTTFGVASDLGDEEEAVLEDIHWFLRALRQLTSSNKCLEELTIQANYAFAGLEIDLSHWNDINTMLLDRSRFPRLRKVAIQLGFYERMFKNDNDDQIIMAELDEYVLQLRRNSKPSLGVTVSIHNPFKPLRPFLLPDLQI</sequence>
<dbReference type="EMBL" id="NHYE01005591">
    <property type="protein sequence ID" value="PPQ68638.1"/>
    <property type="molecule type" value="Genomic_DNA"/>
</dbReference>
<evidence type="ECO:0000313" key="2">
    <source>
        <dbReference type="Proteomes" id="UP000284706"/>
    </source>
</evidence>
<evidence type="ECO:0000313" key="1">
    <source>
        <dbReference type="EMBL" id="PPQ68638.1"/>
    </source>
</evidence>
<reference evidence="1 2" key="1">
    <citation type="journal article" date="2018" name="Evol. Lett.">
        <title>Horizontal gene cluster transfer increased hallucinogenic mushroom diversity.</title>
        <authorList>
            <person name="Reynolds H.T."/>
            <person name="Vijayakumar V."/>
            <person name="Gluck-Thaler E."/>
            <person name="Korotkin H.B."/>
            <person name="Matheny P.B."/>
            <person name="Slot J.C."/>
        </authorList>
    </citation>
    <scope>NUCLEOTIDE SEQUENCE [LARGE SCALE GENOMIC DNA]</scope>
    <source>
        <strain evidence="1 2">SRW20</strain>
    </source>
</reference>
<name>A0A409VQX1_9AGAR</name>
<protein>
    <recommendedName>
        <fullName evidence="3">F-box domain-containing protein</fullName>
    </recommendedName>
</protein>